<dbReference type="EMBL" id="CAJOBB010005663">
    <property type="protein sequence ID" value="CAF4136185.1"/>
    <property type="molecule type" value="Genomic_DNA"/>
</dbReference>
<comment type="caution">
    <text evidence="2">The sequence shown here is derived from an EMBL/GenBank/DDBJ whole genome shotgun (WGS) entry which is preliminary data.</text>
</comment>
<dbReference type="AlphaFoldDB" id="A0A819X6K9"/>
<proteinExistence type="predicted"/>
<reference evidence="2" key="1">
    <citation type="submission" date="2021-02" db="EMBL/GenBank/DDBJ databases">
        <authorList>
            <person name="Nowell W R."/>
        </authorList>
    </citation>
    <scope>NUCLEOTIDE SEQUENCE</scope>
</reference>
<dbReference type="EMBL" id="CAJOAZ010006239">
    <property type="protein sequence ID" value="CAF4127989.1"/>
    <property type="molecule type" value="Genomic_DNA"/>
</dbReference>
<dbReference type="Proteomes" id="UP000663844">
    <property type="component" value="Unassembled WGS sequence"/>
</dbReference>
<name>A0A819X6K9_9BILA</name>
<evidence type="ECO:0000313" key="1">
    <source>
        <dbReference type="EMBL" id="CAF4127989.1"/>
    </source>
</evidence>
<evidence type="ECO:0000313" key="2">
    <source>
        <dbReference type="EMBL" id="CAF4136185.1"/>
    </source>
</evidence>
<sequence>KGDLNTPNLKLDQHEKE</sequence>
<evidence type="ECO:0000313" key="3">
    <source>
        <dbReference type="Proteomes" id="UP000663868"/>
    </source>
</evidence>
<dbReference type="Proteomes" id="UP000663868">
    <property type="component" value="Unassembled WGS sequence"/>
</dbReference>
<feature type="non-terminal residue" evidence="2">
    <location>
        <position position="1"/>
    </location>
</feature>
<organism evidence="2 3">
    <name type="scientific">Adineta steineri</name>
    <dbReference type="NCBI Taxonomy" id="433720"/>
    <lineage>
        <taxon>Eukaryota</taxon>
        <taxon>Metazoa</taxon>
        <taxon>Spiralia</taxon>
        <taxon>Gnathifera</taxon>
        <taxon>Rotifera</taxon>
        <taxon>Eurotatoria</taxon>
        <taxon>Bdelloidea</taxon>
        <taxon>Adinetida</taxon>
        <taxon>Adinetidae</taxon>
        <taxon>Adineta</taxon>
    </lineage>
</organism>
<accession>A0A819X6K9</accession>
<protein>
    <submittedName>
        <fullName evidence="2">Uncharacterized protein</fullName>
    </submittedName>
</protein>
<gene>
    <name evidence="2" type="ORF">KXQ929_LOCUS36440</name>
    <name evidence="1" type="ORF">OXD698_LOCUS36856</name>
</gene>